<organism evidence="2 3">
    <name type="scientific">Azospirillum brasilense</name>
    <dbReference type="NCBI Taxonomy" id="192"/>
    <lineage>
        <taxon>Bacteria</taxon>
        <taxon>Pseudomonadati</taxon>
        <taxon>Pseudomonadota</taxon>
        <taxon>Alphaproteobacteria</taxon>
        <taxon>Rhodospirillales</taxon>
        <taxon>Azospirillaceae</taxon>
        <taxon>Azospirillum</taxon>
    </lineage>
</organism>
<sequence>MPHLSDLAGAAGFVLVALWPWLSGRRALLAGQGASAAAFALHYLLIGAGTGAVLSGLSVLQVATAWPDDRPQWCRLLYIATVPLLAVLAVSTWAGWPSACAAAGMILATAARWCRSSLLLRTLFLAAGACWVAHDLLTGSTFGLLADLLCMAGLVYGARRDRTPVAQT</sequence>
<dbReference type="InterPro" id="IPR019629">
    <property type="entry name" value="Uncharacterised_HI1736/YgjV"/>
</dbReference>
<feature type="transmembrane region" description="Helical" evidence="1">
    <location>
        <begin position="140"/>
        <end position="158"/>
    </location>
</feature>
<gene>
    <name evidence="2" type="ORF">D3867_13945</name>
</gene>
<keyword evidence="1" id="KW-1133">Transmembrane helix</keyword>
<feature type="transmembrane region" description="Helical" evidence="1">
    <location>
        <begin position="73"/>
        <end position="90"/>
    </location>
</feature>
<dbReference type="Pfam" id="PF10688">
    <property type="entry name" value="Imp-YgjV"/>
    <property type="match status" value="1"/>
</dbReference>
<evidence type="ECO:0008006" key="4">
    <source>
        <dbReference type="Google" id="ProtNLM"/>
    </source>
</evidence>
<accession>A0A4D8Q6F8</accession>
<evidence type="ECO:0000256" key="1">
    <source>
        <dbReference type="SAM" id="Phobius"/>
    </source>
</evidence>
<feature type="transmembrane region" description="Helical" evidence="1">
    <location>
        <begin position="46"/>
        <end position="66"/>
    </location>
</feature>
<name>A0A4D8Q6F8_AZOBR</name>
<dbReference type="Proteomes" id="UP000298596">
    <property type="component" value="Chromosome"/>
</dbReference>
<evidence type="ECO:0000313" key="3">
    <source>
        <dbReference type="Proteomes" id="UP000298596"/>
    </source>
</evidence>
<protein>
    <recommendedName>
        <fullName evidence="4">Inner membrane protein</fullName>
    </recommendedName>
</protein>
<proteinExistence type="predicted"/>
<dbReference type="AlphaFoldDB" id="A0A4D8Q6F8"/>
<evidence type="ECO:0000313" key="2">
    <source>
        <dbReference type="EMBL" id="QCO03310.1"/>
    </source>
</evidence>
<reference evidence="2 3" key="1">
    <citation type="submission" date="2018-09" db="EMBL/GenBank/DDBJ databases">
        <title>Whole genome based analysis of evolution and adaptive divergence in Indian and Brazilian strains of Azospirillum brasilense.</title>
        <authorList>
            <person name="Singh C."/>
            <person name="Tripathi A.K."/>
        </authorList>
    </citation>
    <scope>NUCLEOTIDE SEQUENCE [LARGE SCALE GENOMIC DNA]</scope>
    <source>
        <strain evidence="2 3">MTCC4036</strain>
    </source>
</reference>
<keyword evidence="1" id="KW-0812">Transmembrane</keyword>
<dbReference type="EMBL" id="CP032330">
    <property type="protein sequence ID" value="QCO03310.1"/>
    <property type="molecule type" value="Genomic_DNA"/>
</dbReference>
<keyword evidence="1" id="KW-0472">Membrane</keyword>